<dbReference type="GO" id="GO:0008236">
    <property type="term" value="F:serine-type peptidase activity"/>
    <property type="evidence" value="ECO:0007669"/>
    <property type="project" value="InterPro"/>
</dbReference>
<evidence type="ECO:0000259" key="1">
    <source>
        <dbReference type="Pfam" id="PF00326"/>
    </source>
</evidence>
<dbReference type="Gene3D" id="3.40.50.1820">
    <property type="entry name" value="alpha/beta hydrolase"/>
    <property type="match status" value="1"/>
</dbReference>
<dbReference type="InterPro" id="IPR050278">
    <property type="entry name" value="Serine_Prot_S9B/DPPIV"/>
</dbReference>
<name>A0A5R9IIQ2_9GAMM</name>
<dbReference type="PANTHER" id="PTHR11731:SF193">
    <property type="entry name" value="DIPEPTIDYL PEPTIDASE 9"/>
    <property type="match status" value="1"/>
</dbReference>
<gene>
    <name evidence="3" type="ORF">FE810_15295</name>
</gene>
<keyword evidence="4" id="KW-1185">Reference proteome</keyword>
<evidence type="ECO:0000313" key="4">
    <source>
        <dbReference type="Proteomes" id="UP000307790"/>
    </source>
</evidence>
<reference evidence="3 4" key="1">
    <citation type="submission" date="2019-05" db="EMBL/GenBank/DDBJ databases">
        <title>Genome sequences of Thalassotalea litorea 1K03283.</title>
        <authorList>
            <person name="Zhang D."/>
        </authorList>
    </citation>
    <scope>NUCLEOTIDE SEQUENCE [LARGE SCALE GENOMIC DNA]</scope>
    <source>
        <strain evidence="3 4">MCCC 1K03283</strain>
    </source>
</reference>
<dbReference type="EMBL" id="VCBC01000018">
    <property type="protein sequence ID" value="TLU61192.1"/>
    <property type="molecule type" value="Genomic_DNA"/>
</dbReference>
<dbReference type="InterPro" id="IPR002469">
    <property type="entry name" value="Peptidase_S9B_N"/>
</dbReference>
<dbReference type="SUPFAM" id="SSF53474">
    <property type="entry name" value="alpha/beta-Hydrolases"/>
    <property type="match status" value="1"/>
</dbReference>
<sequence length="688" mass="77100">MQGLMLITFKEIQQATRGYLMVQCVNRDKMIVMTLLLAAFSVLGAAPGNDKDNHLTANEQVVEQFLETIETMEVQYPVEAQSDHKPEDLKVVRSGLFAHSRPVTEIASGSQGYIAGSIHQGENRGDLYFREAENDPKITVKPLNNKWYWDIQGAKWSTNEAWLAVKQINDSLVPRIRIDTETADAKRSIPYSRAGQAIQQQQIYVVNRETQKYKAIKHGLQSPLIHIIGWSDDSKQLRFLRSDRFLKKLELVEADIDSGNVNVLLTESDVASLIGLDLLQGHANRLDFRHLPAFLKGNRGFIWTSDRSGYRHLYVYDAKGDLDKSLTKGKFDGWVVRIVDIDHKRGLVYALTAGSKGDPYAQSIYQFSLAGNKPEKIASGPNIIKVLFSANKDRMWALRTSFPNTAQVEEFDIFAKTSKIYWAVDPDIYAQAGFAPELVWVKAADGKTPIRAALFKPNDFDESKSYPVIEEMYPAPYTSVIPQHPLAGKWIDSYLRAQQGYIVVLIDGRGTLGRGTAFQNYSYGRFGQVEIADHVAALNQLAKDRSYMDMSRVGVYGHSWGGYFALRALLQAPQTYHAGIVSAAGVDLKDFRVSIEPFMGCSPAMCPQAYKLAANTALLDKLQAHLLIVHGTADDDVPFVESEKLIKALDKAGKPYELITLPGANHIVWNDELELKEDMFFSKHLQSN</sequence>
<accession>A0A5R9IIQ2</accession>
<dbReference type="Proteomes" id="UP000307790">
    <property type="component" value="Unassembled WGS sequence"/>
</dbReference>
<dbReference type="GO" id="GO:0006508">
    <property type="term" value="P:proteolysis"/>
    <property type="evidence" value="ECO:0007669"/>
    <property type="project" value="InterPro"/>
</dbReference>
<feature type="domain" description="Dipeptidylpeptidase IV N-terminal" evidence="2">
    <location>
        <begin position="153"/>
        <end position="394"/>
    </location>
</feature>
<organism evidence="3 4">
    <name type="scientific">Thalassotalea litorea</name>
    <dbReference type="NCBI Taxonomy" id="2020715"/>
    <lineage>
        <taxon>Bacteria</taxon>
        <taxon>Pseudomonadati</taxon>
        <taxon>Pseudomonadota</taxon>
        <taxon>Gammaproteobacteria</taxon>
        <taxon>Alteromonadales</taxon>
        <taxon>Colwelliaceae</taxon>
        <taxon>Thalassotalea</taxon>
    </lineage>
</organism>
<dbReference type="AlphaFoldDB" id="A0A5R9IIQ2"/>
<dbReference type="Pfam" id="PF00930">
    <property type="entry name" value="DPPIV_N"/>
    <property type="match status" value="1"/>
</dbReference>
<dbReference type="InterPro" id="IPR029058">
    <property type="entry name" value="AB_hydrolase_fold"/>
</dbReference>
<evidence type="ECO:0000259" key="2">
    <source>
        <dbReference type="Pfam" id="PF00930"/>
    </source>
</evidence>
<comment type="caution">
    <text evidence="3">The sequence shown here is derived from an EMBL/GenBank/DDBJ whole genome shotgun (WGS) entry which is preliminary data.</text>
</comment>
<dbReference type="Gene3D" id="2.140.10.30">
    <property type="entry name" value="Dipeptidylpeptidase IV, N-terminal domain"/>
    <property type="match status" value="1"/>
</dbReference>
<dbReference type="InterPro" id="IPR001375">
    <property type="entry name" value="Peptidase_S9_cat"/>
</dbReference>
<dbReference type="GO" id="GO:0008239">
    <property type="term" value="F:dipeptidyl-peptidase activity"/>
    <property type="evidence" value="ECO:0007669"/>
    <property type="project" value="TreeGrafter"/>
</dbReference>
<dbReference type="OrthoDB" id="6388416at2"/>
<dbReference type="Pfam" id="PF00326">
    <property type="entry name" value="Peptidase_S9"/>
    <property type="match status" value="1"/>
</dbReference>
<evidence type="ECO:0000313" key="3">
    <source>
        <dbReference type="EMBL" id="TLU61192.1"/>
    </source>
</evidence>
<dbReference type="SUPFAM" id="SSF82171">
    <property type="entry name" value="DPP6 N-terminal domain-like"/>
    <property type="match status" value="1"/>
</dbReference>
<proteinExistence type="predicted"/>
<protein>
    <submittedName>
        <fullName evidence="3">S9 family peptidase</fullName>
    </submittedName>
</protein>
<feature type="domain" description="Peptidase S9 prolyl oligopeptidase catalytic" evidence="1">
    <location>
        <begin position="494"/>
        <end position="675"/>
    </location>
</feature>
<dbReference type="PANTHER" id="PTHR11731">
    <property type="entry name" value="PROTEASE FAMILY S9B,C DIPEPTIDYL-PEPTIDASE IV-RELATED"/>
    <property type="match status" value="1"/>
</dbReference>